<evidence type="ECO:0000256" key="8">
    <source>
        <dbReference type="ARBA" id="ARBA00023284"/>
    </source>
</evidence>
<evidence type="ECO:0000256" key="2">
    <source>
        <dbReference type="ARBA" id="ARBA00022448"/>
    </source>
</evidence>
<dbReference type="Gene3D" id="1.10.287.2900">
    <property type="match status" value="1"/>
</dbReference>
<keyword evidence="2" id="KW-0813">Transport</keyword>
<dbReference type="PANTHER" id="PTHR21622">
    <property type="entry name" value="COILED-COIL-HELIX-COILED-COIL-HELIX DOMAIN CONTAINING 4"/>
    <property type="match status" value="1"/>
</dbReference>
<dbReference type="PANTHER" id="PTHR21622:SF0">
    <property type="entry name" value="COILED-COIL-HELIX-COILED-COIL-HELIX DOMAIN CONTAINING 4"/>
    <property type="match status" value="1"/>
</dbReference>
<keyword evidence="8" id="KW-0676">Redox-active center</keyword>
<protein>
    <submittedName>
        <fullName evidence="10">Mitochondrial intermembrane space import and assembly protein 40-A-like</fullName>
    </submittedName>
</protein>
<evidence type="ECO:0000256" key="6">
    <source>
        <dbReference type="ARBA" id="ARBA00023128"/>
    </source>
</evidence>
<keyword evidence="5" id="KW-0811">Translocation</keyword>
<evidence type="ECO:0000313" key="10">
    <source>
        <dbReference type="EMBL" id="CAB3263827.1"/>
    </source>
</evidence>
<dbReference type="EMBL" id="LR787965">
    <property type="protein sequence ID" value="CAB3263827.1"/>
    <property type="molecule type" value="mRNA"/>
</dbReference>
<organism evidence="10">
    <name type="scientific">Phallusia mammillata</name>
    <dbReference type="NCBI Taxonomy" id="59560"/>
    <lineage>
        <taxon>Eukaryota</taxon>
        <taxon>Metazoa</taxon>
        <taxon>Chordata</taxon>
        <taxon>Tunicata</taxon>
        <taxon>Ascidiacea</taxon>
        <taxon>Phlebobranchia</taxon>
        <taxon>Ascidiidae</taxon>
        <taxon>Phallusia</taxon>
    </lineage>
</organism>
<dbReference type="GO" id="GO:0045041">
    <property type="term" value="P:protein import into mitochondrial intermembrane space"/>
    <property type="evidence" value="ECO:0007669"/>
    <property type="project" value="InterPro"/>
</dbReference>
<sequence>MSYCRKEGKDTIIFATEDYLSAPSTVELKPDNPDDIDKSNVGAILPNGEINWECPCLGNLPNGPCGPDFREAFSCWVDNREDESTFAEKCYENFVKWESCLSEHKDVYKSSNSSEDSTADVTLPDTLSASEDTKPSVEKDHDFAAVETTSPRAIGAPSVKK</sequence>
<evidence type="ECO:0000256" key="5">
    <source>
        <dbReference type="ARBA" id="ARBA00023010"/>
    </source>
</evidence>
<proteinExistence type="evidence at transcript level"/>
<dbReference type="AlphaFoldDB" id="A0A6F9DK52"/>
<keyword evidence="3" id="KW-0653">Protein transport</keyword>
<dbReference type="InterPro" id="IPR039289">
    <property type="entry name" value="CHCHD4"/>
</dbReference>
<feature type="region of interest" description="Disordered" evidence="9">
    <location>
        <begin position="108"/>
        <end position="161"/>
    </location>
</feature>
<dbReference type="GO" id="GO:0015035">
    <property type="term" value="F:protein-disulfide reductase activity"/>
    <property type="evidence" value="ECO:0007669"/>
    <property type="project" value="InterPro"/>
</dbReference>
<evidence type="ECO:0000256" key="3">
    <source>
        <dbReference type="ARBA" id="ARBA00022927"/>
    </source>
</evidence>
<keyword evidence="7" id="KW-1015">Disulfide bond</keyword>
<evidence type="ECO:0000256" key="1">
    <source>
        <dbReference type="ARBA" id="ARBA00004173"/>
    </source>
</evidence>
<accession>A0A6F9DK52</accession>
<comment type="subcellular location">
    <subcellularLocation>
        <location evidence="1">Mitochondrion</location>
    </subcellularLocation>
</comment>
<gene>
    <name evidence="10" type="primary">Mia40a</name>
</gene>
<feature type="compositionally biased region" description="Polar residues" evidence="9">
    <location>
        <begin position="109"/>
        <end position="130"/>
    </location>
</feature>
<reference evidence="10" key="1">
    <citation type="submission" date="2020-04" db="EMBL/GenBank/DDBJ databases">
        <authorList>
            <person name="Neveu A P."/>
        </authorList>
    </citation>
    <scope>NUCLEOTIDE SEQUENCE</scope>
    <source>
        <tissue evidence="10">Whole embryo</tissue>
    </source>
</reference>
<feature type="compositionally biased region" description="Basic and acidic residues" evidence="9">
    <location>
        <begin position="131"/>
        <end position="144"/>
    </location>
</feature>
<name>A0A6F9DK52_9ASCI</name>
<evidence type="ECO:0000256" key="4">
    <source>
        <dbReference type="ARBA" id="ARBA00023002"/>
    </source>
</evidence>
<dbReference type="GO" id="GO:0005758">
    <property type="term" value="C:mitochondrial intermembrane space"/>
    <property type="evidence" value="ECO:0007669"/>
    <property type="project" value="TreeGrafter"/>
</dbReference>
<evidence type="ECO:0000256" key="7">
    <source>
        <dbReference type="ARBA" id="ARBA00023157"/>
    </source>
</evidence>
<evidence type="ECO:0000256" key="9">
    <source>
        <dbReference type="SAM" id="MobiDB-lite"/>
    </source>
</evidence>
<keyword evidence="4" id="KW-0560">Oxidoreductase</keyword>
<keyword evidence="6" id="KW-0496">Mitochondrion</keyword>